<dbReference type="AlphaFoldDB" id="A0A8X6XRX5"/>
<evidence type="ECO:0000313" key="3">
    <source>
        <dbReference type="Proteomes" id="UP000886998"/>
    </source>
</evidence>
<sequence>MEDSETCPECREPISRENLTKLYFNIAPNDEFDAEVVENNIRRLNEDLKEKDMELKSALDRIYVLQLQVSSVEKVAEKDRQRELDLQYELLCMNREYASLTTYENEIQRLKRENMRLTGKIELHNNVCQEDVEEDLYAIHSNIAADVGDTESS</sequence>
<keyword evidence="3" id="KW-1185">Reference proteome</keyword>
<feature type="coiled-coil region" evidence="1">
    <location>
        <begin position="34"/>
        <end position="61"/>
    </location>
</feature>
<protein>
    <submittedName>
        <fullName evidence="2">Uncharacterized protein</fullName>
    </submittedName>
</protein>
<name>A0A8X6XRX5_9ARAC</name>
<organism evidence="2 3">
    <name type="scientific">Trichonephila inaurata madagascariensis</name>
    <dbReference type="NCBI Taxonomy" id="2747483"/>
    <lineage>
        <taxon>Eukaryota</taxon>
        <taxon>Metazoa</taxon>
        <taxon>Ecdysozoa</taxon>
        <taxon>Arthropoda</taxon>
        <taxon>Chelicerata</taxon>
        <taxon>Arachnida</taxon>
        <taxon>Araneae</taxon>
        <taxon>Araneomorphae</taxon>
        <taxon>Entelegynae</taxon>
        <taxon>Araneoidea</taxon>
        <taxon>Nephilidae</taxon>
        <taxon>Trichonephila</taxon>
        <taxon>Trichonephila inaurata</taxon>
    </lineage>
</organism>
<accession>A0A8X6XRX5</accession>
<evidence type="ECO:0000256" key="1">
    <source>
        <dbReference type="SAM" id="Coils"/>
    </source>
</evidence>
<reference evidence="2" key="1">
    <citation type="submission" date="2020-08" db="EMBL/GenBank/DDBJ databases">
        <title>Multicomponent nature underlies the extraordinary mechanical properties of spider dragline silk.</title>
        <authorList>
            <person name="Kono N."/>
            <person name="Nakamura H."/>
            <person name="Mori M."/>
            <person name="Yoshida Y."/>
            <person name="Ohtoshi R."/>
            <person name="Malay A.D."/>
            <person name="Moran D.A.P."/>
            <person name="Tomita M."/>
            <person name="Numata K."/>
            <person name="Arakawa K."/>
        </authorList>
    </citation>
    <scope>NUCLEOTIDE SEQUENCE</scope>
</reference>
<proteinExistence type="predicted"/>
<gene>
    <name evidence="2" type="ORF">TNIN_432141</name>
</gene>
<comment type="caution">
    <text evidence="2">The sequence shown here is derived from an EMBL/GenBank/DDBJ whole genome shotgun (WGS) entry which is preliminary data.</text>
</comment>
<keyword evidence="1" id="KW-0175">Coiled coil</keyword>
<dbReference type="EMBL" id="BMAV01011657">
    <property type="protein sequence ID" value="GFY57672.1"/>
    <property type="molecule type" value="Genomic_DNA"/>
</dbReference>
<dbReference type="OrthoDB" id="1714475at2759"/>
<feature type="coiled-coil region" evidence="1">
    <location>
        <begin position="93"/>
        <end position="127"/>
    </location>
</feature>
<evidence type="ECO:0000313" key="2">
    <source>
        <dbReference type="EMBL" id="GFY57672.1"/>
    </source>
</evidence>
<dbReference type="Proteomes" id="UP000886998">
    <property type="component" value="Unassembled WGS sequence"/>
</dbReference>